<feature type="chain" id="PRO_5003689234" description="AMIN-like domain-containing protein" evidence="1">
    <location>
        <begin position="32"/>
        <end position="191"/>
    </location>
</feature>
<sequence>MTTARSRSVALVLAVLTAVAAVLVGATPASAADRCSVSWGSLPKAHDTRADTESLNGVRAGRHACFDRLVFDVGGQDATFGSYDVRYVRTVVADGSGAVVPVRGGAVLQVIVKAPAYGEHGATFEPRNRREVVAVGGYSTFRQVAWAGSFEGQTTLALGVRARLPFRVFTLDGTPNTDHTPRLVIDVAHRW</sequence>
<dbReference type="STRING" id="477641.MODMU_0996"/>
<dbReference type="OrthoDB" id="3393679at2"/>
<dbReference type="InterPro" id="IPR056303">
    <property type="entry name" value="AMIN-like"/>
</dbReference>
<feature type="signal peptide" evidence="1">
    <location>
        <begin position="1"/>
        <end position="31"/>
    </location>
</feature>
<gene>
    <name evidence="3" type="ordered locus">MODMU_0996</name>
</gene>
<dbReference type="Proteomes" id="UP000006461">
    <property type="component" value="Chromosome"/>
</dbReference>
<keyword evidence="4" id="KW-1185">Reference proteome</keyword>
<dbReference type="PATRIC" id="fig|477641.3.peg.933"/>
<feature type="domain" description="AMIN-like" evidence="2">
    <location>
        <begin position="54"/>
        <end position="189"/>
    </location>
</feature>
<dbReference type="EMBL" id="FO203431">
    <property type="protein sequence ID" value="CCH86446.1"/>
    <property type="molecule type" value="Genomic_DNA"/>
</dbReference>
<dbReference type="AlphaFoldDB" id="I4EST3"/>
<dbReference type="Pfam" id="PF24837">
    <property type="entry name" value="AMIN-like"/>
    <property type="match status" value="1"/>
</dbReference>
<evidence type="ECO:0000259" key="2">
    <source>
        <dbReference type="Pfam" id="PF24837"/>
    </source>
</evidence>
<evidence type="ECO:0000256" key="1">
    <source>
        <dbReference type="SAM" id="SignalP"/>
    </source>
</evidence>
<dbReference type="KEGG" id="mmar:MODMU_0996"/>
<protein>
    <recommendedName>
        <fullName evidence="2">AMIN-like domain-containing protein</fullName>
    </recommendedName>
</protein>
<dbReference type="HOGENOM" id="CLU_104523_0_0_11"/>
<keyword evidence="1" id="KW-0732">Signal</keyword>
<reference evidence="3 4" key="1">
    <citation type="journal article" date="2012" name="J. Bacteriol.">
        <title>Genome Sequence of Radiation-Resistant Modestobacter marinus Strain BC501, a Representative Actinobacterium That Thrives on Calcareous Stone Surfaces.</title>
        <authorList>
            <person name="Normand P."/>
            <person name="Gury J."/>
            <person name="Pujic P."/>
            <person name="Chouaia B."/>
            <person name="Crotti E."/>
            <person name="Brusetti L."/>
            <person name="Daffonchio D."/>
            <person name="Vacherie B."/>
            <person name="Barbe V."/>
            <person name="Medigue C."/>
            <person name="Calteau A."/>
            <person name="Ghodhbane-Gtari F."/>
            <person name="Essoussi I."/>
            <person name="Nouioui I."/>
            <person name="Abbassi-Ghozzi I."/>
            <person name="Gtari M."/>
        </authorList>
    </citation>
    <scope>NUCLEOTIDE SEQUENCE [LARGE SCALE GENOMIC DNA]</scope>
    <source>
        <strain evidence="4">BC 501</strain>
    </source>
</reference>
<evidence type="ECO:0000313" key="4">
    <source>
        <dbReference type="Proteomes" id="UP000006461"/>
    </source>
</evidence>
<evidence type="ECO:0000313" key="3">
    <source>
        <dbReference type="EMBL" id="CCH86446.1"/>
    </source>
</evidence>
<name>I4EST3_MODI5</name>
<dbReference type="OMA" id="RHDCFDR"/>
<accession>I4EST3</accession>
<organism evidence="3 4">
    <name type="scientific">Modestobacter italicus (strain DSM 44449 / CECT 9708 / BC 501)</name>
    <dbReference type="NCBI Taxonomy" id="2732864"/>
    <lineage>
        <taxon>Bacteria</taxon>
        <taxon>Bacillati</taxon>
        <taxon>Actinomycetota</taxon>
        <taxon>Actinomycetes</taxon>
        <taxon>Geodermatophilales</taxon>
        <taxon>Geodermatophilaceae</taxon>
        <taxon>Modestobacter</taxon>
    </lineage>
</organism>
<dbReference type="eggNOG" id="COG3409">
    <property type="taxonomic scope" value="Bacteria"/>
</dbReference>
<proteinExistence type="predicted"/>